<dbReference type="GO" id="GO:0008080">
    <property type="term" value="F:N-acetyltransferase activity"/>
    <property type="evidence" value="ECO:0007669"/>
    <property type="project" value="UniProtKB-ARBA"/>
</dbReference>
<gene>
    <name evidence="4" type="ORF">IC614_10845</name>
</gene>
<reference evidence="4 5" key="1">
    <citation type="submission" date="2020-11" db="EMBL/GenBank/DDBJ databases">
        <title>Genome seq and assembly of Sphingosinicella sp.</title>
        <authorList>
            <person name="Chhetri G."/>
        </authorList>
    </citation>
    <scope>NUCLEOTIDE SEQUENCE [LARGE SCALE GENOMIC DNA]</scope>
    <source>
        <strain evidence="4 5">UDD2</strain>
    </source>
</reference>
<proteinExistence type="predicted"/>
<dbReference type="SUPFAM" id="SSF55729">
    <property type="entry name" value="Acyl-CoA N-acyltransferases (Nat)"/>
    <property type="match status" value="1"/>
</dbReference>
<dbReference type="InterPro" id="IPR000182">
    <property type="entry name" value="GNAT_dom"/>
</dbReference>
<keyword evidence="2" id="KW-0012">Acyltransferase</keyword>
<organism evidence="4 5">
    <name type="scientific">Allosphingosinicella flava</name>
    <dbReference type="NCBI Taxonomy" id="2771430"/>
    <lineage>
        <taxon>Bacteria</taxon>
        <taxon>Pseudomonadati</taxon>
        <taxon>Pseudomonadota</taxon>
        <taxon>Alphaproteobacteria</taxon>
        <taxon>Sphingomonadales</taxon>
        <taxon>Sphingomonadaceae</taxon>
        <taxon>Allosphingosinicella</taxon>
    </lineage>
</organism>
<evidence type="ECO:0000256" key="2">
    <source>
        <dbReference type="ARBA" id="ARBA00023315"/>
    </source>
</evidence>
<evidence type="ECO:0000313" key="4">
    <source>
        <dbReference type="EMBL" id="QPQ54807.1"/>
    </source>
</evidence>
<evidence type="ECO:0000313" key="5">
    <source>
        <dbReference type="Proteomes" id="UP000594873"/>
    </source>
</evidence>
<feature type="domain" description="N-acetyltransferase" evidence="3">
    <location>
        <begin position="4"/>
        <end position="160"/>
    </location>
</feature>
<dbReference type="RefSeq" id="WP_200971456.1">
    <property type="nucleotide sequence ID" value="NZ_CP065592.1"/>
</dbReference>
<sequence>MPPITVRPFARDDVPQLLALMRELALFEDYIDAFAVTEADILAHGLGPSPCFGAFVALWNDAVIGTAVHHVIPWTYDLKPTLVLKELYVAAPYRGCGAGRALMGALAREARRIGAARIVWGVLNGNRRAEHFYARLGGRPDRKFAPWSLDAAAIAALACAT</sequence>
<dbReference type="CDD" id="cd04301">
    <property type="entry name" value="NAT_SF"/>
    <property type="match status" value="1"/>
</dbReference>
<dbReference type="Proteomes" id="UP000594873">
    <property type="component" value="Chromosome"/>
</dbReference>
<dbReference type="Gene3D" id="3.40.630.30">
    <property type="match status" value="1"/>
</dbReference>
<dbReference type="InterPro" id="IPR016181">
    <property type="entry name" value="Acyl_CoA_acyltransferase"/>
</dbReference>
<dbReference type="InterPro" id="IPR051016">
    <property type="entry name" value="Diverse_Substrate_AcTransf"/>
</dbReference>
<evidence type="ECO:0000259" key="3">
    <source>
        <dbReference type="PROSITE" id="PS51186"/>
    </source>
</evidence>
<dbReference type="PANTHER" id="PTHR10545">
    <property type="entry name" value="DIAMINE N-ACETYLTRANSFERASE"/>
    <property type="match status" value="1"/>
</dbReference>
<dbReference type="AlphaFoldDB" id="A0A7T2GJ37"/>
<accession>A0A7T2GJ37</accession>
<keyword evidence="5" id="KW-1185">Reference proteome</keyword>
<keyword evidence="1 4" id="KW-0808">Transferase</keyword>
<dbReference type="PANTHER" id="PTHR10545:SF29">
    <property type="entry name" value="GH14572P-RELATED"/>
    <property type="match status" value="1"/>
</dbReference>
<evidence type="ECO:0000256" key="1">
    <source>
        <dbReference type="ARBA" id="ARBA00022679"/>
    </source>
</evidence>
<dbReference type="EMBL" id="CP065592">
    <property type="protein sequence ID" value="QPQ54807.1"/>
    <property type="molecule type" value="Genomic_DNA"/>
</dbReference>
<protein>
    <submittedName>
        <fullName evidence="4">GNAT family N-acetyltransferase</fullName>
    </submittedName>
</protein>
<dbReference type="Pfam" id="PF00583">
    <property type="entry name" value="Acetyltransf_1"/>
    <property type="match status" value="1"/>
</dbReference>
<dbReference type="PROSITE" id="PS51186">
    <property type="entry name" value="GNAT"/>
    <property type="match status" value="1"/>
</dbReference>
<dbReference type="KEGG" id="sflv:IC614_10845"/>
<name>A0A7T2GJ37_9SPHN</name>